<keyword evidence="2" id="KW-1185">Reference proteome</keyword>
<reference evidence="1 2" key="1">
    <citation type="submission" date="2024-09" db="EMBL/GenBank/DDBJ databases">
        <title>The Natural Products Discovery Center: Release of the First 8490 Sequenced Strains for Exploring Actinobacteria Biosynthetic Diversity.</title>
        <authorList>
            <person name="Kalkreuter E."/>
            <person name="Kautsar S.A."/>
            <person name="Yang D."/>
            <person name="Bader C.D."/>
            <person name="Teijaro C.N."/>
            <person name="Fluegel L."/>
            <person name="Davis C.M."/>
            <person name="Simpson J.R."/>
            <person name="Lauterbach L."/>
            <person name="Steele A.D."/>
            <person name="Gui C."/>
            <person name="Meng S."/>
            <person name="Li G."/>
            <person name="Viehrig K."/>
            <person name="Ye F."/>
            <person name="Su P."/>
            <person name="Kiefer A.F."/>
            <person name="Nichols A."/>
            <person name="Cepeda A.J."/>
            <person name="Yan W."/>
            <person name="Fan B."/>
            <person name="Jiang Y."/>
            <person name="Adhikari A."/>
            <person name="Zheng C.-J."/>
            <person name="Schuster L."/>
            <person name="Cowan T.M."/>
            <person name="Smanski M.J."/>
            <person name="Chevrette M.G."/>
            <person name="De Carvalho L.P.S."/>
            <person name="Shen B."/>
        </authorList>
    </citation>
    <scope>NUCLEOTIDE SEQUENCE [LARGE SCALE GENOMIC DNA]</scope>
    <source>
        <strain evidence="1 2">NPDC058428</strain>
    </source>
</reference>
<comment type="caution">
    <text evidence="1">The sequence shown here is derived from an EMBL/GenBank/DDBJ whole genome shotgun (WGS) entry which is preliminary data.</text>
</comment>
<dbReference type="RefSeq" id="WP_382777977.1">
    <property type="nucleotide sequence ID" value="NZ_JBHXKZ010000054.1"/>
</dbReference>
<name>A0ABW6FCC0_9ACTN</name>
<evidence type="ECO:0000313" key="1">
    <source>
        <dbReference type="EMBL" id="MFD4827918.1"/>
    </source>
</evidence>
<gene>
    <name evidence="1" type="ORF">ACFWOQ_35685</name>
</gene>
<proteinExistence type="predicted"/>
<dbReference type="EMBL" id="JBHXKZ010000054">
    <property type="protein sequence ID" value="MFD4827918.1"/>
    <property type="molecule type" value="Genomic_DNA"/>
</dbReference>
<accession>A0ABW6FCC0</accession>
<protein>
    <submittedName>
        <fullName evidence="1">Uncharacterized protein</fullName>
    </submittedName>
</protein>
<dbReference type="Proteomes" id="UP001598352">
    <property type="component" value="Unassembled WGS sequence"/>
</dbReference>
<feature type="non-terminal residue" evidence="1">
    <location>
        <position position="1"/>
    </location>
</feature>
<evidence type="ECO:0000313" key="2">
    <source>
        <dbReference type="Proteomes" id="UP001598352"/>
    </source>
</evidence>
<organism evidence="1 2">
    <name type="scientific">Streptomyces rubiginosohelvolus</name>
    <dbReference type="NCBI Taxonomy" id="67362"/>
    <lineage>
        <taxon>Bacteria</taxon>
        <taxon>Bacillati</taxon>
        <taxon>Actinomycetota</taxon>
        <taxon>Actinomycetes</taxon>
        <taxon>Kitasatosporales</taxon>
        <taxon>Streptomycetaceae</taxon>
        <taxon>Streptomyces</taxon>
    </lineage>
</organism>
<sequence>AEEHHVFFRPGRLRVSLSVAADGWHQVAGIVQQVDSDRRPERIAPLTRWCMSAGTSRRDT</sequence>